<comment type="caution">
    <text evidence="3">The sequence shown here is derived from an EMBL/GenBank/DDBJ whole genome shotgun (WGS) entry which is preliminary data.</text>
</comment>
<keyword evidence="4" id="KW-1185">Reference proteome</keyword>
<gene>
    <name evidence="3" type="ORF">DFR69_10932</name>
</gene>
<evidence type="ECO:0000256" key="2">
    <source>
        <dbReference type="SAM" id="SignalP"/>
    </source>
</evidence>
<evidence type="ECO:0000313" key="3">
    <source>
        <dbReference type="EMBL" id="PWV72117.1"/>
    </source>
</evidence>
<accession>A0A317NBK6</accession>
<feature type="region of interest" description="Disordered" evidence="1">
    <location>
        <begin position="187"/>
        <end position="247"/>
    </location>
</feature>
<dbReference type="AlphaFoldDB" id="A0A317NBK6"/>
<evidence type="ECO:0000313" key="4">
    <source>
        <dbReference type="Proteomes" id="UP000246410"/>
    </source>
</evidence>
<dbReference type="EMBL" id="QGTL01000009">
    <property type="protein sequence ID" value="PWV72117.1"/>
    <property type="molecule type" value="Genomic_DNA"/>
</dbReference>
<organism evidence="3 4">
    <name type="scientific">Nocardia neocaledoniensis</name>
    <dbReference type="NCBI Taxonomy" id="236511"/>
    <lineage>
        <taxon>Bacteria</taxon>
        <taxon>Bacillati</taxon>
        <taxon>Actinomycetota</taxon>
        <taxon>Actinomycetes</taxon>
        <taxon>Mycobacteriales</taxon>
        <taxon>Nocardiaceae</taxon>
        <taxon>Nocardia</taxon>
    </lineage>
</organism>
<feature type="signal peptide" evidence="2">
    <location>
        <begin position="1"/>
        <end position="23"/>
    </location>
</feature>
<protein>
    <submittedName>
        <fullName evidence="3">Uncharacterized protein DUF3105</fullName>
    </submittedName>
</protein>
<sequence length="247" mass="25650">MRDRGTTRGARTAATAFAIAALAAGCALGDKVDGTATTSMDSFAPSADNQDPSREIAGVTITEFPPGLHVTSTQRVAYPAVPPLGGPHDSAWAACDGVVYDTGVRTENVVHSLEHGAVWIAYDPARVTGDARAALAARVQSRPYTLMSPIPGMAEPISLQAWGHQLKLDSADDPRIDQFIVAFRENPYTTPEPGATCSNPIFDRRNPPPYDPSTPGPGAVDGSPGATTTIPDGGLPGLPEGGVPTPR</sequence>
<dbReference type="InterPro" id="IPR021454">
    <property type="entry name" value="DUF3105"/>
</dbReference>
<reference evidence="3 4" key="1">
    <citation type="submission" date="2018-05" db="EMBL/GenBank/DDBJ databases">
        <title>Genomic Encyclopedia of Type Strains, Phase IV (KMG-IV): sequencing the most valuable type-strain genomes for metagenomic binning, comparative biology and taxonomic classification.</title>
        <authorList>
            <person name="Goeker M."/>
        </authorList>
    </citation>
    <scope>NUCLEOTIDE SEQUENCE [LARGE SCALE GENOMIC DNA]</scope>
    <source>
        <strain evidence="3 4">DSM 44717</strain>
    </source>
</reference>
<dbReference type="Pfam" id="PF11303">
    <property type="entry name" value="DUF3105"/>
    <property type="match status" value="1"/>
</dbReference>
<name>A0A317NBK6_9NOCA</name>
<dbReference type="PROSITE" id="PS51257">
    <property type="entry name" value="PROKAR_LIPOPROTEIN"/>
    <property type="match status" value="1"/>
</dbReference>
<evidence type="ECO:0000256" key="1">
    <source>
        <dbReference type="SAM" id="MobiDB-lite"/>
    </source>
</evidence>
<dbReference type="Proteomes" id="UP000246410">
    <property type="component" value="Unassembled WGS sequence"/>
</dbReference>
<feature type="chain" id="PRO_5038945821" evidence="2">
    <location>
        <begin position="24"/>
        <end position="247"/>
    </location>
</feature>
<dbReference type="RefSeq" id="WP_244198409.1">
    <property type="nucleotide sequence ID" value="NZ_QGTL01000009.1"/>
</dbReference>
<proteinExistence type="predicted"/>
<keyword evidence="2" id="KW-0732">Signal</keyword>